<dbReference type="InterPro" id="IPR046886">
    <property type="entry name" value="RsmE_MTase_dom"/>
</dbReference>
<evidence type="ECO:0000256" key="5">
    <source>
        <dbReference type="ARBA" id="ARBA00022603"/>
    </source>
</evidence>
<feature type="domain" description="Ribosomal RNA small subunit methyltransferase E PUA-like" evidence="12">
    <location>
        <begin position="21"/>
        <end position="65"/>
    </location>
</feature>
<dbReference type="PIRSF" id="PIRSF015601">
    <property type="entry name" value="MTase_slr0722"/>
    <property type="match status" value="1"/>
</dbReference>
<dbReference type="InterPro" id="IPR029026">
    <property type="entry name" value="tRNA_m1G_MTases_N"/>
</dbReference>
<dbReference type="PANTHER" id="PTHR30027">
    <property type="entry name" value="RIBOSOMAL RNA SMALL SUBUNIT METHYLTRANSFERASE E"/>
    <property type="match status" value="1"/>
</dbReference>
<keyword evidence="5 10" id="KW-0489">Methyltransferase</keyword>
<evidence type="ECO:0000313" key="13">
    <source>
        <dbReference type="EMBL" id="MBD3364628.1"/>
    </source>
</evidence>
<accession>A0A9D5K955</accession>
<comment type="similarity">
    <text evidence="2 10">Belongs to the RNA methyltransferase RsmE family.</text>
</comment>
<keyword evidence="4 10" id="KW-0698">rRNA processing</keyword>
<evidence type="ECO:0000259" key="12">
    <source>
        <dbReference type="Pfam" id="PF20260"/>
    </source>
</evidence>
<keyword evidence="3 10" id="KW-0963">Cytoplasm</keyword>
<protein>
    <recommendedName>
        <fullName evidence="10">Ribosomal RNA small subunit methyltransferase E</fullName>
        <ecNumber evidence="10">2.1.1.193</ecNumber>
    </recommendedName>
</protein>
<dbReference type="SUPFAM" id="SSF75217">
    <property type="entry name" value="alpha/beta knot"/>
    <property type="match status" value="1"/>
</dbReference>
<evidence type="ECO:0000256" key="3">
    <source>
        <dbReference type="ARBA" id="ARBA00022490"/>
    </source>
</evidence>
<evidence type="ECO:0000256" key="9">
    <source>
        <dbReference type="ARBA" id="ARBA00047944"/>
    </source>
</evidence>
<dbReference type="EC" id="2.1.1.193" evidence="10"/>
<comment type="caution">
    <text evidence="13">The sequence shown here is derived from an EMBL/GenBank/DDBJ whole genome shotgun (WGS) entry which is preliminary data.</text>
</comment>
<dbReference type="Pfam" id="PF20260">
    <property type="entry name" value="PUA_4"/>
    <property type="match status" value="1"/>
</dbReference>
<dbReference type="PANTHER" id="PTHR30027:SF3">
    <property type="entry name" value="16S RRNA (URACIL(1498)-N(3))-METHYLTRANSFERASE"/>
    <property type="match status" value="1"/>
</dbReference>
<evidence type="ECO:0000256" key="2">
    <source>
        <dbReference type="ARBA" id="ARBA00005528"/>
    </source>
</evidence>
<dbReference type="AlphaFoldDB" id="A0A9D5K955"/>
<dbReference type="SUPFAM" id="SSF88697">
    <property type="entry name" value="PUA domain-like"/>
    <property type="match status" value="1"/>
</dbReference>
<dbReference type="GO" id="GO:0070475">
    <property type="term" value="P:rRNA base methylation"/>
    <property type="evidence" value="ECO:0007669"/>
    <property type="project" value="TreeGrafter"/>
</dbReference>
<dbReference type="InterPro" id="IPR046887">
    <property type="entry name" value="RsmE_PUA-like"/>
</dbReference>
<reference evidence="13" key="1">
    <citation type="submission" date="2019-11" db="EMBL/GenBank/DDBJ databases">
        <title>Microbial mats filling the niche in hypersaline microbial mats.</title>
        <authorList>
            <person name="Wong H.L."/>
            <person name="Macleod F.I."/>
            <person name="White R.A. III"/>
            <person name="Burns B.P."/>
        </authorList>
    </citation>
    <scope>NUCLEOTIDE SEQUENCE</scope>
    <source>
        <strain evidence="13">Bin_327</strain>
    </source>
</reference>
<keyword evidence="6 10" id="KW-0808">Transferase</keyword>
<evidence type="ECO:0000256" key="4">
    <source>
        <dbReference type="ARBA" id="ARBA00022552"/>
    </source>
</evidence>
<keyword evidence="7 10" id="KW-0949">S-adenosyl-L-methionine</keyword>
<comment type="function">
    <text evidence="8 10">Specifically methylates the N3 position of the uracil ring of uridine 1498 (m3U1498) in 16S rRNA. Acts on the fully assembled 30S ribosomal subunit.</text>
</comment>
<evidence type="ECO:0000256" key="6">
    <source>
        <dbReference type="ARBA" id="ARBA00022679"/>
    </source>
</evidence>
<evidence type="ECO:0000256" key="1">
    <source>
        <dbReference type="ARBA" id="ARBA00004496"/>
    </source>
</evidence>
<gene>
    <name evidence="13" type="ORF">GF359_05385</name>
</gene>
<comment type="subcellular location">
    <subcellularLocation>
        <location evidence="1 10">Cytoplasm</location>
    </subcellularLocation>
</comment>
<dbReference type="InterPro" id="IPR006700">
    <property type="entry name" value="RsmE"/>
</dbReference>
<feature type="domain" description="Ribosomal RNA small subunit methyltransferase E methyltransferase" evidence="11">
    <location>
        <begin position="77"/>
        <end position="233"/>
    </location>
</feature>
<comment type="catalytic activity">
    <reaction evidence="9 10">
        <text>uridine(1498) in 16S rRNA + S-adenosyl-L-methionine = N(3)-methyluridine(1498) in 16S rRNA + S-adenosyl-L-homocysteine + H(+)</text>
        <dbReference type="Rhea" id="RHEA:42920"/>
        <dbReference type="Rhea" id="RHEA-COMP:10283"/>
        <dbReference type="Rhea" id="RHEA-COMP:10284"/>
        <dbReference type="ChEBI" id="CHEBI:15378"/>
        <dbReference type="ChEBI" id="CHEBI:57856"/>
        <dbReference type="ChEBI" id="CHEBI:59789"/>
        <dbReference type="ChEBI" id="CHEBI:65315"/>
        <dbReference type="ChEBI" id="CHEBI:74502"/>
        <dbReference type="EC" id="2.1.1.193"/>
    </reaction>
</comment>
<dbReference type="Pfam" id="PF04452">
    <property type="entry name" value="Methyltrans_RNA"/>
    <property type="match status" value="1"/>
</dbReference>
<proteinExistence type="inferred from homology"/>
<dbReference type="GO" id="GO:0070042">
    <property type="term" value="F:rRNA (uridine-N3-)-methyltransferase activity"/>
    <property type="evidence" value="ECO:0007669"/>
    <property type="project" value="TreeGrafter"/>
</dbReference>
<name>A0A9D5K955_UNCW3</name>
<dbReference type="NCBIfam" id="TIGR00046">
    <property type="entry name" value="RsmE family RNA methyltransferase"/>
    <property type="match status" value="1"/>
</dbReference>
<sequence length="241" mass="27458">MKELFYTPPDRISGGRIKIVGEEAKHIFKVKRHRKGSQILISDGVGMEYKVLVESATEGLVEGQVISTRRKPREALLEVTLGFGIIKAPRIEVLFEKCTEMGVTAFQPLATSRTVPRWEDGEKKLNRFQKVIISAMKQSMRSICPRILPLLDLRDFITRIIHYDHTLVAWEDARHRLRERLIQRRVRRLLLIIGPEGGFAPDEIEELTAAGAKVFSLGRRRLRTETAAVAGLANVYNIYDV</sequence>
<dbReference type="InterPro" id="IPR029028">
    <property type="entry name" value="Alpha/beta_knot_MTases"/>
</dbReference>
<evidence type="ECO:0000313" key="14">
    <source>
        <dbReference type="Proteomes" id="UP000630660"/>
    </source>
</evidence>
<dbReference type="CDD" id="cd18084">
    <property type="entry name" value="RsmE-like"/>
    <property type="match status" value="1"/>
</dbReference>
<dbReference type="GO" id="GO:0005737">
    <property type="term" value="C:cytoplasm"/>
    <property type="evidence" value="ECO:0007669"/>
    <property type="project" value="UniProtKB-SubCell"/>
</dbReference>
<dbReference type="Gene3D" id="3.40.1280.10">
    <property type="match status" value="1"/>
</dbReference>
<evidence type="ECO:0000256" key="10">
    <source>
        <dbReference type="PIRNR" id="PIRNR015601"/>
    </source>
</evidence>
<dbReference type="EMBL" id="WJKJ01000171">
    <property type="protein sequence ID" value="MBD3364628.1"/>
    <property type="molecule type" value="Genomic_DNA"/>
</dbReference>
<dbReference type="InterPro" id="IPR015947">
    <property type="entry name" value="PUA-like_sf"/>
</dbReference>
<evidence type="ECO:0000256" key="7">
    <source>
        <dbReference type="ARBA" id="ARBA00022691"/>
    </source>
</evidence>
<evidence type="ECO:0000259" key="11">
    <source>
        <dbReference type="Pfam" id="PF04452"/>
    </source>
</evidence>
<evidence type="ECO:0000256" key="8">
    <source>
        <dbReference type="ARBA" id="ARBA00025699"/>
    </source>
</evidence>
<organism evidence="13 14">
    <name type="scientific">candidate division WOR-3 bacterium</name>
    <dbReference type="NCBI Taxonomy" id="2052148"/>
    <lineage>
        <taxon>Bacteria</taxon>
        <taxon>Bacteria division WOR-3</taxon>
    </lineage>
</organism>
<dbReference type="Proteomes" id="UP000630660">
    <property type="component" value="Unassembled WGS sequence"/>
</dbReference>